<gene>
    <name evidence="1" type="ORF">EV202_1399</name>
</gene>
<reference evidence="1 2" key="1">
    <citation type="submission" date="2019-03" db="EMBL/GenBank/DDBJ databases">
        <title>Genomic Encyclopedia of Type Strains, Phase IV (KMG-IV): sequencing the most valuable type-strain genomes for metagenomic binning, comparative biology and taxonomic classification.</title>
        <authorList>
            <person name="Goeker M."/>
        </authorList>
    </citation>
    <scope>NUCLEOTIDE SEQUENCE [LARGE SCALE GENOMIC DNA]</scope>
    <source>
        <strain evidence="1 2">DSM 23917</strain>
    </source>
</reference>
<evidence type="ECO:0000313" key="1">
    <source>
        <dbReference type="EMBL" id="TCO86878.1"/>
    </source>
</evidence>
<dbReference type="Proteomes" id="UP000295600">
    <property type="component" value="Unassembled WGS sequence"/>
</dbReference>
<sequence>MKNLNHFEAFKLNKKQMNAIAGGTLYHCVVFYADEYGGTYVRTIESDATLEEVEDAVSEQAPDAIVTCM</sequence>
<dbReference type="RefSeq" id="WP_131927523.1">
    <property type="nucleotide sequence ID" value="NZ_JBQMZI010000018.1"/>
</dbReference>
<name>A0A4R2LE19_9BACE</name>
<dbReference type="EMBL" id="SLXB01000039">
    <property type="protein sequence ID" value="TCO86878.1"/>
    <property type="molecule type" value="Genomic_DNA"/>
</dbReference>
<evidence type="ECO:0000313" key="2">
    <source>
        <dbReference type="Proteomes" id="UP000295600"/>
    </source>
</evidence>
<dbReference type="AlphaFoldDB" id="A0A4R2LE19"/>
<accession>A0A4R2LE19</accession>
<comment type="caution">
    <text evidence="1">The sequence shown here is derived from an EMBL/GenBank/DDBJ whole genome shotgun (WGS) entry which is preliminary data.</text>
</comment>
<organism evidence="1 2">
    <name type="scientific">Prevotella heparinolytica</name>
    <dbReference type="NCBI Taxonomy" id="28113"/>
    <lineage>
        <taxon>Bacteria</taxon>
        <taxon>Pseudomonadati</taxon>
        <taxon>Bacteroidota</taxon>
        <taxon>Bacteroidia</taxon>
        <taxon>Bacteroidales</taxon>
        <taxon>Bacteroidaceae</taxon>
        <taxon>Bacteroides</taxon>
    </lineage>
</organism>
<protein>
    <submittedName>
        <fullName evidence="1">Uncharacterized protein</fullName>
    </submittedName>
</protein>
<proteinExistence type="predicted"/>